<organism evidence="3 4">
    <name type="scientific">Holothuria leucospilota</name>
    <name type="common">Black long sea cucumber</name>
    <name type="synonym">Mertensiothuria leucospilota</name>
    <dbReference type="NCBI Taxonomy" id="206669"/>
    <lineage>
        <taxon>Eukaryota</taxon>
        <taxon>Metazoa</taxon>
        <taxon>Echinodermata</taxon>
        <taxon>Eleutherozoa</taxon>
        <taxon>Echinozoa</taxon>
        <taxon>Holothuroidea</taxon>
        <taxon>Aspidochirotacea</taxon>
        <taxon>Aspidochirotida</taxon>
        <taxon>Holothuriidae</taxon>
        <taxon>Holothuria</taxon>
    </lineage>
</organism>
<dbReference type="PANTHER" id="PTHR46106:SF4">
    <property type="entry name" value="IA-2 PROTEIN TYROSINE PHOSPHATASE, ISOFORM C"/>
    <property type="match status" value="1"/>
</dbReference>
<keyword evidence="4" id="KW-1185">Reference proteome</keyword>
<evidence type="ECO:0000256" key="2">
    <source>
        <dbReference type="SAM" id="SignalP"/>
    </source>
</evidence>
<evidence type="ECO:0000313" key="3">
    <source>
        <dbReference type="EMBL" id="KAJ8024813.1"/>
    </source>
</evidence>
<feature type="signal peptide" evidence="2">
    <location>
        <begin position="1"/>
        <end position="20"/>
    </location>
</feature>
<dbReference type="PANTHER" id="PTHR46106">
    <property type="entry name" value="IA-2 PROTEIN TYROSINE PHOSPHATASE, ISOFORM C"/>
    <property type="match status" value="1"/>
</dbReference>
<protein>
    <submittedName>
        <fullName evidence="3">Uncharacterized protein</fullName>
    </submittedName>
</protein>
<proteinExistence type="predicted"/>
<dbReference type="GO" id="GO:0045202">
    <property type="term" value="C:synapse"/>
    <property type="evidence" value="ECO:0007669"/>
    <property type="project" value="TreeGrafter"/>
</dbReference>
<feature type="chain" id="PRO_5040117337" evidence="2">
    <location>
        <begin position="21"/>
        <end position="469"/>
    </location>
</feature>
<gene>
    <name evidence="3" type="ORF">HOLleu_34833</name>
</gene>
<keyword evidence="2" id="KW-0732">Signal</keyword>
<dbReference type="InterPro" id="IPR033522">
    <property type="entry name" value="IA-2/IA-2_beta"/>
</dbReference>
<feature type="region of interest" description="Disordered" evidence="1">
    <location>
        <begin position="407"/>
        <end position="469"/>
    </location>
</feature>
<accession>A0A9Q1BGI4</accession>
<dbReference type="GO" id="GO:0030141">
    <property type="term" value="C:secretory granule"/>
    <property type="evidence" value="ECO:0007669"/>
    <property type="project" value="InterPro"/>
</dbReference>
<reference evidence="3" key="1">
    <citation type="submission" date="2021-10" db="EMBL/GenBank/DDBJ databases">
        <title>Tropical sea cucumber genome reveals ecological adaptation and Cuvierian tubules defense mechanism.</title>
        <authorList>
            <person name="Chen T."/>
        </authorList>
    </citation>
    <scope>NUCLEOTIDE SEQUENCE</scope>
    <source>
        <strain evidence="3">Nanhai2018</strain>
        <tissue evidence="3">Muscle</tissue>
    </source>
</reference>
<dbReference type="EMBL" id="JAIZAY010000018">
    <property type="protein sequence ID" value="KAJ8024813.1"/>
    <property type="molecule type" value="Genomic_DNA"/>
</dbReference>
<name>A0A9Q1BGI4_HOLLE</name>
<evidence type="ECO:0000313" key="4">
    <source>
        <dbReference type="Proteomes" id="UP001152320"/>
    </source>
</evidence>
<dbReference type="GO" id="GO:0051046">
    <property type="term" value="P:regulation of secretion"/>
    <property type="evidence" value="ECO:0007669"/>
    <property type="project" value="TreeGrafter"/>
</dbReference>
<comment type="caution">
    <text evidence="3">The sequence shown here is derived from an EMBL/GenBank/DDBJ whole genome shotgun (WGS) entry which is preliminary data.</text>
</comment>
<dbReference type="AlphaFoldDB" id="A0A9Q1BGI4"/>
<evidence type="ECO:0000256" key="1">
    <source>
        <dbReference type="SAM" id="MobiDB-lite"/>
    </source>
</evidence>
<feature type="compositionally biased region" description="Basic and acidic residues" evidence="1">
    <location>
        <begin position="429"/>
        <end position="449"/>
    </location>
</feature>
<dbReference type="Proteomes" id="UP001152320">
    <property type="component" value="Chromosome 18"/>
</dbReference>
<dbReference type="OrthoDB" id="10678495at2759"/>
<sequence length="469" mass="53582">MAPGFLFLTRFLALLSLVSGGPYGNVGCHFSPVCLPDEICADDNLFGSCISLDSSHLPYYNLDPRGLREVKNSIKFLIDENLEWKDEISQVLEMEELVRVKYHISDRNLFVKESMLISGSLSNNEGILSKILYPYQIEYLRSENPFYNEDYNEKYPARTQEEQADEGPLRLRWNGLGSGAVRSKKYAYDGRYPSNEYHSEPSVPDLVEEYLTLLNELQASRENIFQQRFQEYYNRYLKLLERYNEYREYGIPLNPPSGSAGYQKPVDDLGDKMELIKDYLQKVYGQELTDDGKFVDGAWVDEDKIWNDNDAEVNPPTVGENGDEAENLEENLAEWLDESSSSSVPTPDEIMFPESSADDTEQDLLFLLGEQLIPYLSKADREEWDKLTEDEKMKMLEQVLDTVAGFDDEDENVNPENIPKMVFPEINDGGDKRVEDAEEREVDKDDPGKIKVSKGEGGGKGGEDWGRAI</sequence>